<dbReference type="EMBL" id="FN554973">
    <property type="protein sequence ID" value="CBH15970.1"/>
    <property type="molecule type" value="Genomic_DNA"/>
</dbReference>
<dbReference type="Proteomes" id="UP000002316">
    <property type="component" value="Chromosome 10"/>
</dbReference>
<sequence length="103" mass="11538">MKDSVVVKQILYLISTLGRTRSILSPHLAKHDYNVFQVFPTSRYAMCAGVFHVCRESCLCWKVLIFVGLRGVHTVQGCQVFGMSKHINSQVSCSSKEVCEIEG</sequence>
<dbReference type="AlphaFoldDB" id="D0A3X6"/>
<protein>
    <submittedName>
        <fullName evidence="1">Uncharacterized protein</fullName>
    </submittedName>
</protein>
<dbReference type="KEGG" id="tbg:TbgDal_X10630"/>
<proteinExistence type="predicted"/>
<reference evidence="2" key="1">
    <citation type="journal article" date="2010" name="PLoS Negl. Trop. Dis.">
        <title>The genome sequence of Trypanosoma brucei gambiense, causative agent of chronic human african trypanosomiasis.</title>
        <authorList>
            <person name="Jackson A.P."/>
            <person name="Sanders M."/>
            <person name="Berry A."/>
            <person name="McQuillan J."/>
            <person name="Aslett M.A."/>
            <person name="Quail M.A."/>
            <person name="Chukualim B."/>
            <person name="Capewell P."/>
            <person name="MacLeod A."/>
            <person name="Melville S.E."/>
            <person name="Gibson W."/>
            <person name="Barry J.D."/>
            <person name="Berriman M."/>
            <person name="Hertz-Fowler C."/>
        </authorList>
    </citation>
    <scope>NUCLEOTIDE SEQUENCE [LARGE SCALE GENOMIC DNA]</scope>
    <source>
        <strain evidence="2">MHOM/CI/86/DAL972</strain>
    </source>
</reference>
<evidence type="ECO:0000313" key="2">
    <source>
        <dbReference type="Proteomes" id="UP000002316"/>
    </source>
</evidence>
<gene>
    <name evidence="1" type="ORF">TbgDal_X10630</name>
</gene>
<accession>D0A3X6</accession>
<dbReference type="GeneID" id="23864235"/>
<organism evidence="1 2">
    <name type="scientific">Trypanosoma brucei gambiense (strain MHOM/CI/86/DAL972)</name>
    <dbReference type="NCBI Taxonomy" id="679716"/>
    <lineage>
        <taxon>Eukaryota</taxon>
        <taxon>Discoba</taxon>
        <taxon>Euglenozoa</taxon>
        <taxon>Kinetoplastea</taxon>
        <taxon>Metakinetoplastina</taxon>
        <taxon>Trypanosomatida</taxon>
        <taxon>Trypanosomatidae</taxon>
        <taxon>Trypanosoma</taxon>
    </lineage>
</organism>
<evidence type="ECO:0000313" key="1">
    <source>
        <dbReference type="EMBL" id="CBH15970.1"/>
    </source>
</evidence>
<dbReference type="RefSeq" id="XP_011778234.1">
    <property type="nucleotide sequence ID" value="XM_011779932.1"/>
</dbReference>
<name>D0A3X6_TRYB9</name>